<dbReference type="FunFam" id="2.130.10.10:FF:000529">
    <property type="entry name" value="WD repeat domain phosphoinositide-interacting protein 1"/>
    <property type="match status" value="1"/>
</dbReference>
<dbReference type="EMBL" id="CH473948">
    <property type="protein sequence ID" value="EDM06470.1"/>
    <property type="molecule type" value="Genomic_DNA"/>
</dbReference>
<dbReference type="PANTHER" id="PTHR11227">
    <property type="entry name" value="WD-REPEAT PROTEIN INTERACTING WITH PHOSPHOINOSIDES WIPI -RELATED"/>
    <property type="match status" value="1"/>
</dbReference>
<organism evidence="7 8">
    <name type="scientific">Rattus norvegicus</name>
    <name type="common">Rat</name>
    <dbReference type="NCBI Taxonomy" id="10116"/>
    <lineage>
        <taxon>Eukaryota</taxon>
        <taxon>Metazoa</taxon>
        <taxon>Chordata</taxon>
        <taxon>Craniata</taxon>
        <taxon>Vertebrata</taxon>
        <taxon>Euteleostomi</taxon>
        <taxon>Mammalia</taxon>
        <taxon>Eutheria</taxon>
        <taxon>Euarchontoglires</taxon>
        <taxon>Glires</taxon>
        <taxon>Rodentia</taxon>
        <taxon>Myomorpha</taxon>
        <taxon>Muroidea</taxon>
        <taxon>Muridae</taxon>
        <taxon>Murinae</taxon>
        <taxon>Rattus</taxon>
    </lineage>
</organism>
<dbReference type="GO" id="GO:0000407">
    <property type="term" value="C:phagophore assembly site"/>
    <property type="evidence" value="ECO:0007669"/>
    <property type="project" value="UniProtKB-SubCell"/>
</dbReference>
<evidence type="ECO:0000256" key="5">
    <source>
        <dbReference type="ARBA" id="ARBA00023121"/>
    </source>
</evidence>
<dbReference type="SUPFAM" id="SSF50978">
    <property type="entry name" value="WD40 repeat-like"/>
    <property type="match status" value="1"/>
</dbReference>
<dbReference type="EMBL" id="CH473948">
    <property type="protein sequence ID" value="EDM06471.1"/>
    <property type="molecule type" value="Genomic_DNA"/>
</dbReference>
<keyword evidence="2" id="KW-0853">WD repeat</keyword>
<evidence type="ECO:0000313" key="7">
    <source>
        <dbReference type="EMBL" id="EDM06471.1"/>
    </source>
</evidence>
<dbReference type="InterPro" id="IPR048720">
    <property type="entry name" value="PROPPIN"/>
</dbReference>
<comment type="similarity">
    <text evidence="6">Belongs to the WD repeat PROPPIN family.</text>
</comment>
<dbReference type="Pfam" id="PF21032">
    <property type="entry name" value="PROPPIN"/>
    <property type="match status" value="1"/>
</dbReference>
<keyword evidence="4" id="KW-0072">Autophagy</keyword>
<evidence type="ECO:0000256" key="6">
    <source>
        <dbReference type="ARBA" id="ARBA00025740"/>
    </source>
</evidence>
<dbReference type="InterPro" id="IPR015943">
    <property type="entry name" value="WD40/YVTN_repeat-like_dom_sf"/>
</dbReference>
<sequence>MEAEAADAPPGRVEAALSCFSFNQDCTSLAIGTKTGYKLFSLSSVEQLDQVHGSNEIPDVYIVERLFSSSLVVVVSHTKPRQMNVYHFKKGTEICNYCYSSNILSIRLNRQRLLVCLEESIYIHNIKDMKLLKTLLDIPSNPTGLCALSINHSNSYLAYPGSQSTGEIVLYDGNSLKMVCTIAAHEGTLAAITFNSSGSKLASASEKGTVIRVFSVPEGQKLYEFRRGMKRYVTISSLVFSMDSQFLCASSNTETVHIFKLEQLTDRQPPRRAFHLERLHGKDAHGGYQLPPRPGVGHDEPGQGLRHRTPELLWAEEHLHPVHDPETAAAASSLLRWTPLHLQFGPSGWRRMRLNQNPQLAELRNSRREQRKRPQTFLTSVVCCNCSQTQRIHSLHRARVL</sequence>
<dbReference type="InterPro" id="IPR036322">
    <property type="entry name" value="WD40_repeat_dom_sf"/>
</dbReference>
<protein>
    <submittedName>
        <fullName evidence="7">WD repeat domain, phosphoinositide interacting 1 (Predicted), isoform CRA_a</fullName>
    </submittedName>
</protein>
<accession>A6HKB6</accession>
<evidence type="ECO:0000256" key="4">
    <source>
        <dbReference type="ARBA" id="ARBA00023006"/>
    </source>
</evidence>
<evidence type="ECO:0000256" key="1">
    <source>
        <dbReference type="ARBA" id="ARBA00004329"/>
    </source>
</evidence>
<keyword evidence="3" id="KW-0677">Repeat</keyword>
<dbReference type="Proteomes" id="UP000234681">
    <property type="component" value="Chromosome 10"/>
</dbReference>
<comment type="subcellular location">
    <subcellularLocation>
        <location evidence="1">Preautophagosomal structure</location>
    </subcellularLocation>
</comment>
<evidence type="ECO:0000256" key="3">
    <source>
        <dbReference type="ARBA" id="ARBA00022737"/>
    </source>
</evidence>
<dbReference type="Gene3D" id="2.130.10.10">
    <property type="entry name" value="YVTN repeat-like/Quinoprotein amine dehydrogenase"/>
    <property type="match status" value="1"/>
</dbReference>
<evidence type="ECO:0000256" key="2">
    <source>
        <dbReference type="ARBA" id="ARBA00022574"/>
    </source>
</evidence>
<reference evidence="7 8" key="2">
    <citation type="submission" date="2005-07" db="EMBL/GenBank/DDBJ databases">
        <authorList>
            <person name="Mural R.J."/>
            <person name="Li P.W."/>
            <person name="Adams M.D."/>
            <person name="Amanatides P.G."/>
            <person name="Baden-Tillson H."/>
            <person name="Barnstead M."/>
            <person name="Chin S.H."/>
            <person name="Dew I."/>
            <person name="Evans C.A."/>
            <person name="Ferriera S."/>
            <person name="Flanigan M."/>
            <person name="Fosler C."/>
            <person name="Glodek A."/>
            <person name="Gu Z."/>
            <person name="Holt R.A."/>
            <person name="Jennings D."/>
            <person name="Kraft C.L."/>
            <person name="Lu F."/>
            <person name="Nguyen T."/>
            <person name="Nusskern D.R."/>
            <person name="Pfannkoch C.M."/>
            <person name="Sitter C."/>
            <person name="Sutton G.G."/>
            <person name="Venter J.C."/>
            <person name="Wang Z."/>
            <person name="Woodage T."/>
            <person name="Zheng X.H."/>
            <person name="Zhong F."/>
        </authorList>
    </citation>
    <scope>NUCLEOTIDE SEQUENCE [LARGE SCALE GENOMIC DNA]</scope>
    <source>
        <strain evidence="7">BN</strain>
        <strain evidence="8">BN, Sprague-Dawley</strain>
    </source>
</reference>
<name>A6HKB6_RAT</name>
<keyword evidence="5" id="KW-0446">Lipid-binding</keyword>
<dbReference type="SMART" id="SM00320">
    <property type="entry name" value="WD40"/>
    <property type="match status" value="2"/>
</dbReference>
<dbReference type="InterPro" id="IPR001680">
    <property type="entry name" value="WD40_rpt"/>
</dbReference>
<dbReference type="GO" id="GO:0006914">
    <property type="term" value="P:autophagy"/>
    <property type="evidence" value="ECO:0007669"/>
    <property type="project" value="UniProtKB-KW"/>
</dbReference>
<evidence type="ECO:0000313" key="8">
    <source>
        <dbReference type="Proteomes" id="UP000234681"/>
    </source>
</evidence>
<reference evidence="7" key="1">
    <citation type="journal article" date="2005" name="Genome Res.">
        <title>Gene and alternative splicing annotation with AIR.</title>
        <authorList>
            <person name="Florea L."/>
            <person name="Di Francesco V."/>
            <person name="Miller J."/>
            <person name="Turner R."/>
            <person name="Yao A."/>
            <person name="Harris M."/>
            <person name="Walenz B."/>
            <person name="Mobarry C."/>
            <person name="Merkulov G.V."/>
            <person name="Charlab R."/>
            <person name="Dew I."/>
            <person name="Deng Z."/>
            <person name="Istrail S."/>
            <person name="Li P."/>
            <person name="Sutton G."/>
        </authorList>
    </citation>
    <scope>NUCLEOTIDE SEQUENCE</scope>
    <source>
        <strain evidence="7">BN</strain>
    </source>
</reference>
<dbReference type="GO" id="GO:0008289">
    <property type="term" value="F:lipid binding"/>
    <property type="evidence" value="ECO:0007669"/>
    <property type="project" value="UniProtKB-KW"/>
</dbReference>
<dbReference type="AlphaFoldDB" id="A6HKB6"/>
<proteinExistence type="inferred from homology"/>
<gene>
    <name evidence="7" type="primary">Wipi1_predicted</name>
    <name evidence="7" type="ORF">rCG_32566</name>
</gene>